<organism evidence="2 3">
    <name type="scientific">Microcaecilia unicolor</name>
    <dbReference type="NCBI Taxonomy" id="1415580"/>
    <lineage>
        <taxon>Eukaryota</taxon>
        <taxon>Metazoa</taxon>
        <taxon>Chordata</taxon>
        <taxon>Craniata</taxon>
        <taxon>Vertebrata</taxon>
        <taxon>Euteleostomi</taxon>
        <taxon>Amphibia</taxon>
        <taxon>Gymnophiona</taxon>
        <taxon>Siphonopidae</taxon>
        <taxon>Microcaecilia</taxon>
    </lineage>
</organism>
<dbReference type="OrthoDB" id="2325716at2759"/>
<dbReference type="Gene3D" id="2.130.10.10">
    <property type="entry name" value="YVTN repeat-like/Quinoprotein amine dehydrogenase"/>
    <property type="match status" value="2"/>
</dbReference>
<dbReference type="GeneID" id="115462659"/>
<dbReference type="KEGG" id="muo:115462659"/>
<proteinExistence type="predicted"/>
<evidence type="ECO:0000256" key="1">
    <source>
        <dbReference type="SAM" id="MobiDB-lite"/>
    </source>
</evidence>
<dbReference type="SUPFAM" id="SSF82171">
    <property type="entry name" value="DPP6 N-terminal domain-like"/>
    <property type="match status" value="1"/>
</dbReference>
<dbReference type="InterPro" id="IPR011047">
    <property type="entry name" value="Quinoprotein_ADH-like_sf"/>
</dbReference>
<dbReference type="InterPro" id="IPR015943">
    <property type="entry name" value="WD40/YVTN_repeat-like_dom_sf"/>
</dbReference>
<feature type="region of interest" description="Disordered" evidence="1">
    <location>
        <begin position="680"/>
        <end position="703"/>
    </location>
</feature>
<dbReference type="Proteomes" id="UP000515156">
    <property type="component" value="Chromosome 2"/>
</dbReference>
<accession>A0A6P7WZ43</accession>
<gene>
    <name evidence="3" type="primary">LOC115462659</name>
</gene>
<dbReference type="InParanoid" id="A0A6P7WZ43"/>
<evidence type="ECO:0000313" key="3">
    <source>
        <dbReference type="RefSeq" id="XP_030048517.1"/>
    </source>
</evidence>
<evidence type="ECO:0000313" key="2">
    <source>
        <dbReference type="Proteomes" id="UP000515156"/>
    </source>
</evidence>
<protein>
    <submittedName>
        <fullName evidence="3">Uncharacterized protein LOC115462659</fullName>
    </submittedName>
</protein>
<dbReference type="PANTHER" id="PTHR19871:SF43">
    <property type="entry name" value="SI:CH211-212K18.6"/>
    <property type="match status" value="1"/>
</dbReference>
<dbReference type="RefSeq" id="XP_030048517.1">
    <property type="nucleotide sequence ID" value="XM_030192657.1"/>
</dbReference>
<name>A0A6P7WZ43_9AMPH</name>
<reference evidence="3" key="1">
    <citation type="submission" date="2025-08" db="UniProtKB">
        <authorList>
            <consortium name="RefSeq"/>
        </authorList>
    </citation>
    <scope>IDENTIFICATION</scope>
</reference>
<feature type="compositionally biased region" description="Acidic residues" evidence="1">
    <location>
        <begin position="691"/>
        <end position="703"/>
    </location>
</feature>
<sequence>MIYTANGFPDVPILTSAMDGKLLLAFFDGSHLVKVFDLASSCKLIHEVTLLADYTPVHKDNSILVSKNSVKEYVLFAYRSGKEAMVFNAKTGVVVARLTAQDTVASVQGVAVTKEYFLVICRYPSMKLHDLIHIELFNVQTFAYFRSVKGCCNDFISTFSVTNQGSHLVAFSLLPNTNTTEIVVWNLETEDHKHIAKFSSVLSGGVCFDLRYCLGFCEGENSLRMWNLASKINDQSLSVSMGRGKQTDGIQELITMKNYPRYVVCRSRKLGVITVWNIVKSKCKSSAVRVERGLMENTDIVLVRDMKLFILTDRVMGSFSDTPRPIFQTLLTYDLLKKKYVKRQTGLYIIPCPKHEYRILEGGLLLGLSENRDHFVIWNLETGFIKDRIRPEYKNKHSQLTMLPDHPTFSNDLYKDDNSNKKPKEETVLQTPWERRNETKTAKKRRKESKRKQEIEKLQRLADEKSNAIDQYLLSGDEKIIVCSYYAHHVSVFSLETLSHLHTLETRTSMLFLHNAALTYTGSFLVLSNYNDDEKISFLTLWDLENGKVKKRLKNEPNVCCIAITDDASRIVFGVFVDNRLKVWDQFRHWHKSIPGYEGLHLSMNSNLQVTEGGGKAILLAGEVSLWDLNNGRVLSIFTPDSTICCLSLAIDRTTVLLGMSDSSALTTLKITGKNERMISEGKDLFGEESTSSEEEPDEPEKF</sequence>
<feature type="region of interest" description="Disordered" evidence="1">
    <location>
        <begin position="400"/>
        <end position="454"/>
    </location>
</feature>
<feature type="compositionally biased region" description="Basic and acidic residues" evidence="1">
    <location>
        <begin position="413"/>
        <end position="441"/>
    </location>
</feature>
<dbReference type="AlphaFoldDB" id="A0A6P7WZ43"/>
<dbReference type="InterPro" id="IPR052752">
    <property type="entry name" value="NACHT-WD_repeat"/>
</dbReference>
<dbReference type="SUPFAM" id="SSF50998">
    <property type="entry name" value="Quinoprotein alcohol dehydrogenase-like"/>
    <property type="match status" value="1"/>
</dbReference>
<keyword evidence="2" id="KW-1185">Reference proteome</keyword>
<dbReference type="PANTHER" id="PTHR19871">
    <property type="entry name" value="BETA TRANSDUCIN-RELATED PROTEIN"/>
    <property type="match status" value="1"/>
</dbReference>